<sequence length="105" mass="12274">MRCSTSAWGAYEMFEEMGFKVDHSRSIYNKFPLKVLERLLTKVYRTNRRPVESIVCALCREEPEKVAHHFCRCVVAQELWSKVRVPTPLGELWDIEGLWEAGKSL</sequence>
<evidence type="ECO:0000313" key="1">
    <source>
        <dbReference type="EMBL" id="KAK1324391.1"/>
    </source>
</evidence>
<proteinExistence type="predicted"/>
<dbReference type="EMBL" id="JAUJYO010000001">
    <property type="protein sequence ID" value="KAK1324391.1"/>
    <property type="molecule type" value="Genomic_DNA"/>
</dbReference>
<evidence type="ECO:0008006" key="3">
    <source>
        <dbReference type="Google" id="ProtNLM"/>
    </source>
</evidence>
<keyword evidence="2" id="KW-1185">Reference proteome</keyword>
<reference evidence="1" key="2">
    <citation type="submission" date="2023-06" db="EMBL/GenBank/DDBJ databases">
        <authorList>
            <person name="Ma L."/>
            <person name="Liu K.-W."/>
            <person name="Li Z."/>
            <person name="Hsiao Y.-Y."/>
            <person name="Qi Y."/>
            <person name="Fu T."/>
            <person name="Tang G."/>
            <person name="Zhang D."/>
            <person name="Sun W.-H."/>
            <person name="Liu D.-K."/>
            <person name="Li Y."/>
            <person name="Chen G.-Z."/>
            <person name="Liu X.-D."/>
            <person name="Liao X.-Y."/>
            <person name="Jiang Y.-T."/>
            <person name="Yu X."/>
            <person name="Hao Y."/>
            <person name="Huang J."/>
            <person name="Zhao X.-W."/>
            <person name="Ke S."/>
            <person name="Chen Y.-Y."/>
            <person name="Wu W.-L."/>
            <person name="Hsu J.-L."/>
            <person name="Lin Y.-F."/>
            <person name="Huang M.-D."/>
            <person name="Li C.-Y."/>
            <person name="Huang L."/>
            <person name="Wang Z.-W."/>
            <person name="Zhao X."/>
            <person name="Zhong W.-Y."/>
            <person name="Peng D.-H."/>
            <person name="Ahmad S."/>
            <person name="Lan S."/>
            <person name="Zhang J.-S."/>
            <person name="Tsai W.-C."/>
            <person name="Van De Peer Y."/>
            <person name="Liu Z.-J."/>
        </authorList>
    </citation>
    <scope>NUCLEOTIDE SEQUENCE</scope>
    <source>
        <strain evidence="1">CP</strain>
        <tissue evidence="1">Leaves</tissue>
    </source>
</reference>
<dbReference type="Proteomes" id="UP001180020">
    <property type="component" value="Unassembled WGS sequence"/>
</dbReference>
<dbReference type="AlphaFoldDB" id="A0AAV9FFN1"/>
<comment type="caution">
    <text evidence="1">The sequence shown here is derived from an EMBL/GenBank/DDBJ whole genome shotgun (WGS) entry which is preliminary data.</text>
</comment>
<protein>
    <recommendedName>
        <fullName evidence="3">Reverse transcriptase zinc-binding domain-containing protein</fullName>
    </recommendedName>
</protein>
<accession>A0AAV9FFN1</accession>
<evidence type="ECO:0000313" key="2">
    <source>
        <dbReference type="Proteomes" id="UP001180020"/>
    </source>
</evidence>
<organism evidence="1 2">
    <name type="scientific">Acorus calamus</name>
    <name type="common">Sweet flag</name>
    <dbReference type="NCBI Taxonomy" id="4465"/>
    <lineage>
        <taxon>Eukaryota</taxon>
        <taxon>Viridiplantae</taxon>
        <taxon>Streptophyta</taxon>
        <taxon>Embryophyta</taxon>
        <taxon>Tracheophyta</taxon>
        <taxon>Spermatophyta</taxon>
        <taxon>Magnoliopsida</taxon>
        <taxon>Liliopsida</taxon>
        <taxon>Acoraceae</taxon>
        <taxon>Acorus</taxon>
    </lineage>
</organism>
<gene>
    <name evidence="1" type="ORF">QJS10_CPA01g01994</name>
</gene>
<name>A0AAV9FFN1_ACOCL</name>
<reference evidence="1" key="1">
    <citation type="journal article" date="2023" name="Nat. Commun.">
        <title>Diploid and tetraploid genomes of Acorus and the evolution of monocots.</title>
        <authorList>
            <person name="Ma L."/>
            <person name="Liu K.W."/>
            <person name="Li Z."/>
            <person name="Hsiao Y.Y."/>
            <person name="Qi Y."/>
            <person name="Fu T."/>
            <person name="Tang G.D."/>
            <person name="Zhang D."/>
            <person name="Sun W.H."/>
            <person name="Liu D.K."/>
            <person name="Li Y."/>
            <person name="Chen G.Z."/>
            <person name="Liu X.D."/>
            <person name="Liao X.Y."/>
            <person name="Jiang Y.T."/>
            <person name="Yu X."/>
            <person name="Hao Y."/>
            <person name="Huang J."/>
            <person name="Zhao X.W."/>
            <person name="Ke S."/>
            <person name="Chen Y.Y."/>
            <person name="Wu W.L."/>
            <person name="Hsu J.L."/>
            <person name="Lin Y.F."/>
            <person name="Huang M.D."/>
            <person name="Li C.Y."/>
            <person name="Huang L."/>
            <person name="Wang Z.W."/>
            <person name="Zhao X."/>
            <person name="Zhong W.Y."/>
            <person name="Peng D.H."/>
            <person name="Ahmad S."/>
            <person name="Lan S."/>
            <person name="Zhang J.S."/>
            <person name="Tsai W.C."/>
            <person name="Van de Peer Y."/>
            <person name="Liu Z.J."/>
        </authorList>
    </citation>
    <scope>NUCLEOTIDE SEQUENCE</scope>
    <source>
        <strain evidence="1">CP</strain>
    </source>
</reference>